<dbReference type="NCBIfam" id="TIGR03705">
    <property type="entry name" value="poly_P_kin"/>
    <property type="match status" value="1"/>
</dbReference>
<gene>
    <name evidence="6" type="primary">ppk</name>
    <name evidence="13" type="ORF">DES53_104133</name>
</gene>
<keyword evidence="3 6" id="KW-0547">Nucleotide-binding</keyword>
<dbReference type="CDD" id="cd09168">
    <property type="entry name" value="PLDc_PaPPK1_C2_like"/>
    <property type="match status" value="1"/>
</dbReference>
<feature type="domain" description="Polyphosphate kinase middle" evidence="9">
    <location>
        <begin position="122"/>
        <end position="304"/>
    </location>
</feature>
<dbReference type="SUPFAM" id="SSF143724">
    <property type="entry name" value="PHP14-like"/>
    <property type="match status" value="1"/>
</dbReference>
<evidence type="ECO:0000259" key="9">
    <source>
        <dbReference type="Pfam" id="PF02503"/>
    </source>
</evidence>
<evidence type="ECO:0000256" key="7">
    <source>
        <dbReference type="RuleBase" id="RU003800"/>
    </source>
</evidence>
<evidence type="ECO:0000256" key="6">
    <source>
        <dbReference type="HAMAP-Rule" id="MF_00347"/>
    </source>
</evidence>
<keyword evidence="2 6" id="KW-0808">Transferase</keyword>
<dbReference type="GO" id="GO:0008976">
    <property type="term" value="F:polyphosphate kinase activity"/>
    <property type="evidence" value="ECO:0007669"/>
    <property type="project" value="UniProtKB-UniRule"/>
</dbReference>
<evidence type="ECO:0000256" key="1">
    <source>
        <dbReference type="ARBA" id="ARBA00022553"/>
    </source>
</evidence>
<dbReference type="SUPFAM" id="SSF140356">
    <property type="entry name" value="PPK N-terminal domain-like"/>
    <property type="match status" value="1"/>
</dbReference>
<dbReference type="NCBIfam" id="NF003921">
    <property type="entry name" value="PRK05443.2-2"/>
    <property type="match status" value="1"/>
</dbReference>
<protein>
    <recommendedName>
        <fullName evidence="6 7">Polyphosphate kinase</fullName>
        <ecNumber evidence="6 7">2.7.4.1</ecNumber>
    </recommendedName>
    <alternativeName>
        <fullName evidence="6">ATP-polyphosphate phosphotransferase</fullName>
    </alternativeName>
    <alternativeName>
        <fullName evidence="6">Polyphosphoric acid kinase</fullName>
    </alternativeName>
</protein>
<dbReference type="GO" id="GO:0009358">
    <property type="term" value="C:polyphosphate kinase complex"/>
    <property type="evidence" value="ECO:0007669"/>
    <property type="project" value="InterPro"/>
</dbReference>
<keyword evidence="1 6" id="KW-0597">Phosphoprotein</keyword>
<evidence type="ECO:0000256" key="2">
    <source>
        <dbReference type="ARBA" id="ARBA00022679"/>
    </source>
</evidence>
<evidence type="ECO:0000313" key="13">
    <source>
        <dbReference type="EMBL" id="RBP44314.1"/>
    </source>
</evidence>
<dbReference type="HAMAP" id="MF_00347">
    <property type="entry name" value="Polyphosphate_kinase"/>
    <property type="match status" value="1"/>
</dbReference>
<dbReference type="CDD" id="cd09165">
    <property type="entry name" value="PLDc_PaPPK1_C1_like"/>
    <property type="match status" value="1"/>
</dbReference>
<reference evidence="13 14" key="1">
    <citation type="submission" date="2018-06" db="EMBL/GenBank/DDBJ databases">
        <title>Genomic Encyclopedia of Type Strains, Phase IV (KMG-IV): sequencing the most valuable type-strain genomes for metagenomic binning, comparative biology and taxonomic classification.</title>
        <authorList>
            <person name="Goeker M."/>
        </authorList>
    </citation>
    <scope>NUCLEOTIDE SEQUENCE [LARGE SCALE GENOMIC DNA]</scope>
    <source>
        <strain evidence="13 14">DSM 25532</strain>
    </source>
</reference>
<dbReference type="OrthoDB" id="9761456at2"/>
<comment type="function">
    <text evidence="6 7">Catalyzes the reversible transfer of the terminal phosphate of ATP to form a long-chain polyphosphate (polyP).</text>
</comment>
<dbReference type="Gene3D" id="1.20.58.310">
    <property type="entry name" value="Polyphosphate kinase N-terminal domain"/>
    <property type="match status" value="1"/>
</dbReference>
<comment type="cofactor">
    <cofactor evidence="6">
        <name>Mg(2+)</name>
        <dbReference type="ChEBI" id="CHEBI:18420"/>
    </cofactor>
</comment>
<feature type="domain" description="Polyphosphate kinase C-terminal" evidence="12">
    <location>
        <begin position="332"/>
        <end position="496"/>
    </location>
</feature>
<proteinExistence type="inferred from homology"/>
<evidence type="ECO:0000256" key="3">
    <source>
        <dbReference type="ARBA" id="ARBA00022741"/>
    </source>
</evidence>
<evidence type="ECO:0000259" key="11">
    <source>
        <dbReference type="Pfam" id="PF13090"/>
    </source>
</evidence>
<dbReference type="InterPro" id="IPR024953">
    <property type="entry name" value="PP_kinase_middle"/>
</dbReference>
<feature type="region of interest" description="Disordered" evidence="8">
    <location>
        <begin position="654"/>
        <end position="706"/>
    </location>
</feature>
<keyword evidence="6" id="KW-0479">Metal-binding</keyword>
<dbReference type="InterPro" id="IPR041108">
    <property type="entry name" value="PP_kinase_C_1"/>
</dbReference>
<keyword evidence="4 6" id="KW-0418">Kinase</keyword>
<comment type="similarity">
    <text evidence="6 7">Belongs to the polyphosphate kinase 1 (PPK1) family.</text>
</comment>
<feature type="binding site" evidence="6">
    <location>
        <position position="565"/>
    </location>
    <ligand>
        <name>ATP</name>
        <dbReference type="ChEBI" id="CHEBI:30616"/>
    </ligand>
</feature>
<comment type="PTM">
    <text evidence="6 7">An intermediate of this reaction is the autophosphorylated ppk in which a phosphate is covalently linked to a histidine residue through a N-P bond.</text>
</comment>
<dbReference type="Pfam" id="PF02503">
    <property type="entry name" value="PP_kinase"/>
    <property type="match status" value="1"/>
</dbReference>
<dbReference type="SUPFAM" id="SSF56024">
    <property type="entry name" value="Phospholipase D/nuclease"/>
    <property type="match status" value="2"/>
</dbReference>
<feature type="binding site" evidence="6">
    <location>
        <position position="406"/>
    </location>
    <ligand>
        <name>Mg(2+)</name>
        <dbReference type="ChEBI" id="CHEBI:18420"/>
    </ligand>
</feature>
<dbReference type="AlphaFoldDB" id="A0A366HQ52"/>
<dbReference type="InterPro" id="IPR025198">
    <property type="entry name" value="PPK_N_dom"/>
</dbReference>
<dbReference type="GO" id="GO:0006799">
    <property type="term" value="P:polyphosphate biosynthetic process"/>
    <property type="evidence" value="ECO:0007669"/>
    <property type="project" value="UniProtKB-UniRule"/>
</dbReference>
<dbReference type="EMBL" id="QNRR01000004">
    <property type="protein sequence ID" value="RBP44314.1"/>
    <property type="molecule type" value="Genomic_DNA"/>
</dbReference>
<dbReference type="NCBIfam" id="NF003917">
    <property type="entry name" value="PRK05443.1-1"/>
    <property type="match status" value="1"/>
</dbReference>
<dbReference type="Proteomes" id="UP000253426">
    <property type="component" value="Unassembled WGS sequence"/>
</dbReference>
<dbReference type="GO" id="GO:0046872">
    <property type="term" value="F:metal ion binding"/>
    <property type="evidence" value="ECO:0007669"/>
    <property type="project" value="UniProtKB-KW"/>
</dbReference>
<dbReference type="InterPro" id="IPR036832">
    <property type="entry name" value="PPK_N_dom_sf"/>
</dbReference>
<evidence type="ECO:0000259" key="12">
    <source>
        <dbReference type="Pfam" id="PF17941"/>
    </source>
</evidence>
<evidence type="ECO:0000256" key="5">
    <source>
        <dbReference type="ARBA" id="ARBA00022840"/>
    </source>
</evidence>
<dbReference type="Pfam" id="PF13090">
    <property type="entry name" value="PP_kinase_C"/>
    <property type="match status" value="1"/>
</dbReference>
<dbReference type="InterPro" id="IPR036830">
    <property type="entry name" value="PP_kinase_middle_dom_sf"/>
</dbReference>
<feature type="binding site" evidence="6">
    <location>
        <position position="593"/>
    </location>
    <ligand>
        <name>ATP</name>
        <dbReference type="ChEBI" id="CHEBI:30616"/>
    </ligand>
</feature>
<dbReference type="PIRSF" id="PIRSF015589">
    <property type="entry name" value="PP_kinase"/>
    <property type="match status" value="1"/>
</dbReference>
<sequence length="706" mass="79911">MATEPNYFNRELSWLAFNERVLAEAAREMLPPLERVKFLAITASNLDEFFMVRVGGLQYLKDARRKVNDPAGLTPTQQLNEIRERTLAFIKEQYRILNQDLLPVLRRNGIRRLTPAELNPSQRTHLHAYFNENVFAVLSPIAVEPGEDRLQLPALQIVLMSEVRSRIGEEDQVRHVVFTLPPNLPRHVVIPDAEGNTHAYINIEDLVEIFIHDFFPQEQVTGTARFRISRNSDITLDDESAQDIAAEMEEILEARKTSNTIRLEIEDEPDVTQSLIKAIQQICDAPPSLTYMIPGELDLRAYFAISSVPGFEDLKTEQWPTSEAVTLEPDESIFDVIRKDDILLYHPYESFEPVVQLIEQAATDANVVAIKQILYRTAKNSRIISALIKAAQAGKHVTALVELKARFDEARNLERAEELLAAGAQIIYGVRGLKTHAKITLVVRREPGGMARYCHFGTGNYNEATAKLYTDISFLTRDPVYGADASAFFNTVTGRSRFVHFQKISMAPFGLRERLLEMIQSETARAAAGEEAEIMLKMNALEDLQMMEALYAASQAGVKVQLNIRGICCLKPGVKGLSENIRVVSIIDRYLEHARIYWFRQGGDPVVFISSADFMTRNLSKRVELLTPIEDPACKKRLQEILLTHFSDNVQARQLDKDGNYTPVPRPSAKSKTKAVRSQEFFAKQAVRRHRPRAQSPDLLVPHVPK</sequence>
<accession>A0A366HQ52</accession>
<dbReference type="Gene3D" id="3.30.1840.10">
    <property type="entry name" value="Polyphosphate kinase middle domain"/>
    <property type="match status" value="1"/>
</dbReference>
<dbReference type="PANTHER" id="PTHR30218:SF0">
    <property type="entry name" value="POLYPHOSPHATE KINASE"/>
    <property type="match status" value="1"/>
</dbReference>
<comment type="caution">
    <text evidence="13">The sequence shown here is derived from an EMBL/GenBank/DDBJ whole genome shotgun (WGS) entry which is preliminary data.</text>
</comment>
<organism evidence="13 14">
    <name type="scientific">Roseimicrobium gellanilyticum</name>
    <dbReference type="NCBI Taxonomy" id="748857"/>
    <lineage>
        <taxon>Bacteria</taxon>
        <taxon>Pseudomonadati</taxon>
        <taxon>Verrucomicrobiota</taxon>
        <taxon>Verrucomicrobiia</taxon>
        <taxon>Verrucomicrobiales</taxon>
        <taxon>Verrucomicrobiaceae</taxon>
        <taxon>Roseimicrobium</taxon>
    </lineage>
</organism>
<evidence type="ECO:0000259" key="10">
    <source>
        <dbReference type="Pfam" id="PF13089"/>
    </source>
</evidence>
<dbReference type="RefSeq" id="WP_113958733.1">
    <property type="nucleotide sequence ID" value="NZ_QNRR01000004.1"/>
</dbReference>
<feature type="binding site" evidence="6">
    <location>
        <position position="376"/>
    </location>
    <ligand>
        <name>Mg(2+)</name>
        <dbReference type="ChEBI" id="CHEBI:18420"/>
    </ligand>
</feature>
<dbReference type="GO" id="GO:0005524">
    <property type="term" value="F:ATP binding"/>
    <property type="evidence" value="ECO:0007669"/>
    <property type="project" value="UniProtKB-KW"/>
</dbReference>
<comment type="catalytic activity">
    <reaction evidence="6 7">
        <text>[phosphate](n) + ATP = [phosphate](n+1) + ADP</text>
        <dbReference type="Rhea" id="RHEA:19573"/>
        <dbReference type="Rhea" id="RHEA-COMP:9859"/>
        <dbReference type="Rhea" id="RHEA-COMP:14280"/>
        <dbReference type="ChEBI" id="CHEBI:16838"/>
        <dbReference type="ChEBI" id="CHEBI:30616"/>
        <dbReference type="ChEBI" id="CHEBI:456216"/>
        <dbReference type="EC" id="2.7.4.1"/>
    </reaction>
</comment>
<feature type="domain" description="Polyphosphate kinase N-terminal" evidence="10">
    <location>
        <begin position="7"/>
        <end position="111"/>
    </location>
</feature>
<name>A0A366HQ52_9BACT</name>
<dbReference type="NCBIfam" id="NF003918">
    <property type="entry name" value="PRK05443.1-2"/>
    <property type="match status" value="1"/>
</dbReference>
<dbReference type="Pfam" id="PF17941">
    <property type="entry name" value="PP_kinase_C_1"/>
    <property type="match status" value="1"/>
</dbReference>
<keyword evidence="6" id="KW-0460">Magnesium</keyword>
<dbReference type="Pfam" id="PF13089">
    <property type="entry name" value="PP_kinase_N"/>
    <property type="match status" value="1"/>
</dbReference>
<dbReference type="EC" id="2.7.4.1" evidence="6 7"/>
<evidence type="ECO:0000256" key="4">
    <source>
        <dbReference type="ARBA" id="ARBA00022777"/>
    </source>
</evidence>
<evidence type="ECO:0000313" key="14">
    <source>
        <dbReference type="Proteomes" id="UP000253426"/>
    </source>
</evidence>
<keyword evidence="14" id="KW-1185">Reference proteome</keyword>
<feature type="domain" description="Polyphosphate kinase C-terminal" evidence="11">
    <location>
        <begin position="506"/>
        <end position="671"/>
    </location>
</feature>
<dbReference type="PANTHER" id="PTHR30218">
    <property type="entry name" value="POLYPHOSPHATE KINASE"/>
    <property type="match status" value="1"/>
</dbReference>
<dbReference type="Gene3D" id="3.30.870.10">
    <property type="entry name" value="Endonuclease Chain A"/>
    <property type="match status" value="2"/>
</dbReference>
<keyword evidence="5 6" id="KW-0067">ATP-binding</keyword>
<feature type="binding site" evidence="6">
    <location>
        <position position="469"/>
    </location>
    <ligand>
        <name>ATP</name>
        <dbReference type="ChEBI" id="CHEBI:30616"/>
    </ligand>
</feature>
<dbReference type="InterPro" id="IPR025200">
    <property type="entry name" value="PPK_C_dom2"/>
</dbReference>
<dbReference type="InterPro" id="IPR003414">
    <property type="entry name" value="PP_kinase"/>
</dbReference>
<feature type="binding site" evidence="6">
    <location>
        <position position="45"/>
    </location>
    <ligand>
        <name>ATP</name>
        <dbReference type="ChEBI" id="CHEBI:30616"/>
    </ligand>
</feature>
<feature type="active site" description="Phosphohistidine intermediate" evidence="6">
    <location>
        <position position="436"/>
    </location>
</feature>
<evidence type="ECO:0000256" key="8">
    <source>
        <dbReference type="SAM" id="MobiDB-lite"/>
    </source>
</evidence>